<dbReference type="Proteomes" id="UP001152024">
    <property type="component" value="Unassembled WGS sequence"/>
</dbReference>
<keyword evidence="2" id="KW-1185">Reference proteome</keyword>
<comment type="caution">
    <text evidence="1">The sequence shown here is derived from an EMBL/GenBank/DDBJ whole genome shotgun (WGS) entry which is preliminary data.</text>
</comment>
<proteinExistence type="predicted"/>
<evidence type="ECO:0000313" key="1">
    <source>
        <dbReference type="EMBL" id="KAJ4118901.1"/>
    </source>
</evidence>
<protein>
    <submittedName>
        <fullName evidence="1">Uncharacterized protein</fullName>
    </submittedName>
</protein>
<reference evidence="1" key="1">
    <citation type="submission" date="2022-09" db="EMBL/GenBank/DDBJ databases">
        <title>Fusarium specimens isolated from Avocado Roots.</title>
        <authorList>
            <person name="Stajich J."/>
            <person name="Roper C."/>
            <person name="Heimlech-Rivalta G."/>
        </authorList>
    </citation>
    <scope>NUCLEOTIDE SEQUENCE</scope>
    <source>
        <strain evidence="1">CF00095</strain>
    </source>
</reference>
<name>A0ABQ8QZU0_FUSEQ</name>
<accession>A0ABQ8QZU0</accession>
<gene>
    <name evidence="1" type="ORF">NW768_010641</name>
</gene>
<organism evidence="1 2">
    <name type="scientific">Fusarium equiseti</name>
    <name type="common">Fusarium scirpi</name>
    <dbReference type="NCBI Taxonomy" id="61235"/>
    <lineage>
        <taxon>Eukaryota</taxon>
        <taxon>Fungi</taxon>
        <taxon>Dikarya</taxon>
        <taxon>Ascomycota</taxon>
        <taxon>Pezizomycotina</taxon>
        <taxon>Sordariomycetes</taxon>
        <taxon>Hypocreomycetidae</taxon>
        <taxon>Hypocreales</taxon>
        <taxon>Nectriaceae</taxon>
        <taxon>Fusarium</taxon>
        <taxon>Fusarium incarnatum-equiseti species complex</taxon>
    </lineage>
</organism>
<dbReference type="EMBL" id="JAOQBH010000022">
    <property type="protein sequence ID" value="KAJ4118901.1"/>
    <property type="molecule type" value="Genomic_DNA"/>
</dbReference>
<evidence type="ECO:0000313" key="2">
    <source>
        <dbReference type="Proteomes" id="UP001152024"/>
    </source>
</evidence>
<sequence length="176" mass="20327">MDDWQIITRLWGMLGIWTDGKELLTSLIRTKDGSDEFDQHPRDYLISKAIRATYVLGLLSYLGSENLAWLTRRGVLKKSDKSESRLMIWSLKGWGVYVFSELAQLLHDRSLTNRGVKEEDEGSKGEWRRKLVQMLLYAPLTLHWIKGGGLFPETLASFLAAYTEYISVKQLWRESA</sequence>